<sequence length="136" mass="14795">MRKLAWGPDDTHRVTISEKPVDGAVVVTNITLSKTVVALNEDFDARLFISNTTGGTVSYKAIGAYFGNFDPETGICPDCWGWTGVPNIPPGDSEWVIPCSGLQYGVWDVLGCIGELVGGTFYPEQLVYRLDYLTVS</sequence>
<name>X1N866_9ZZZZ</name>
<dbReference type="EMBL" id="BARV01023704">
    <property type="protein sequence ID" value="GAI39798.1"/>
    <property type="molecule type" value="Genomic_DNA"/>
</dbReference>
<organism evidence="1">
    <name type="scientific">marine sediment metagenome</name>
    <dbReference type="NCBI Taxonomy" id="412755"/>
    <lineage>
        <taxon>unclassified sequences</taxon>
        <taxon>metagenomes</taxon>
        <taxon>ecological metagenomes</taxon>
    </lineage>
</organism>
<reference evidence="1" key="1">
    <citation type="journal article" date="2014" name="Front. Microbiol.">
        <title>High frequency of phylogenetically diverse reductive dehalogenase-homologous genes in deep subseafloor sedimentary metagenomes.</title>
        <authorList>
            <person name="Kawai M."/>
            <person name="Futagami T."/>
            <person name="Toyoda A."/>
            <person name="Takaki Y."/>
            <person name="Nishi S."/>
            <person name="Hori S."/>
            <person name="Arai W."/>
            <person name="Tsubouchi T."/>
            <person name="Morono Y."/>
            <person name="Uchiyama I."/>
            <person name="Ito T."/>
            <person name="Fujiyama A."/>
            <person name="Inagaki F."/>
            <person name="Takami H."/>
        </authorList>
    </citation>
    <scope>NUCLEOTIDE SEQUENCE</scope>
    <source>
        <strain evidence="1">Expedition CK06-06</strain>
    </source>
</reference>
<comment type="caution">
    <text evidence="1">The sequence shown here is derived from an EMBL/GenBank/DDBJ whole genome shotgun (WGS) entry which is preliminary data.</text>
</comment>
<accession>X1N866</accession>
<protein>
    <submittedName>
        <fullName evidence="1">Uncharacterized protein</fullName>
    </submittedName>
</protein>
<gene>
    <name evidence="1" type="ORF">S06H3_38837</name>
</gene>
<proteinExistence type="predicted"/>
<dbReference type="AlphaFoldDB" id="X1N866"/>
<evidence type="ECO:0000313" key="1">
    <source>
        <dbReference type="EMBL" id="GAI39798.1"/>
    </source>
</evidence>